<dbReference type="AlphaFoldDB" id="A0A2P2N8U9"/>
<sequence length="204" mass="23577">MITNSNFYSSIIQPLNLSMLLLPVRDIIIVWIMFAIYVLLKRRIVHQKYLLWMECSFFTVENLGVPLHCICNALDFNNDVNMISNNNSSSRPKNPMHLKDDIQNVALVEIHTEYTICVNEVIRSRVCCEGFTPIHVSSNEATLIHNIKTALVCIKRYDIHYPNRIIDQGCSKTTYASIHIHYVSIPTSRQRFKYDPIISDSSFP</sequence>
<dbReference type="GO" id="GO:0032259">
    <property type="term" value="P:methylation"/>
    <property type="evidence" value="ECO:0007669"/>
    <property type="project" value="UniProtKB-KW"/>
</dbReference>
<proteinExistence type="predicted"/>
<name>A0A2P2N8U9_RHIMU</name>
<keyword evidence="1" id="KW-0472">Membrane</keyword>
<keyword evidence="1" id="KW-0812">Transmembrane</keyword>
<feature type="transmembrane region" description="Helical" evidence="1">
    <location>
        <begin position="20"/>
        <end position="40"/>
    </location>
</feature>
<dbReference type="EMBL" id="GGEC01058389">
    <property type="protein sequence ID" value="MBX38873.1"/>
    <property type="molecule type" value="Transcribed_RNA"/>
</dbReference>
<keyword evidence="1" id="KW-1133">Transmembrane helix</keyword>
<protein>
    <submittedName>
        <fullName evidence="2">Putative methyltransferase PMT18</fullName>
    </submittedName>
</protein>
<keyword evidence="2" id="KW-0489">Methyltransferase</keyword>
<dbReference type="GO" id="GO:0008168">
    <property type="term" value="F:methyltransferase activity"/>
    <property type="evidence" value="ECO:0007669"/>
    <property type="project" value="UniProtKB-KW"/>
</dbReference>
<reference evidence="2" key="1">
    <citation type="submission" date="2018-02" db="EMBL/GenBank/DDBJ databases">
        <title>Rhizophora mucronata_Transcriptome.</title>
        <authorList>
            <person name="Meera S.P."/>
            <person name="Sreeshan A."/>
            <person name="Augustine A."/>
        </authorList>
    </citation>
    <scope>NUCLEOTIDE SEQUENCE</scope>
    <source>
        <tissue evidence="2">Leaf</tissue>
    </source>
</reference>
<organism evidence="2">
    <name type="scientific">Rhizophora mucronata</name>
    <name type="common">Asiatic mangrove</name>
    <dbReference type="NCBI Taxonomy" id="61149"/>
    <lineage>
        <taxon>Eukaryota</taxon>
        <taxon>Viridiplantae</taxon>
        <taxon>Streptophyta</taxon>
        <taxon>Embryophyta</taxon>
        <taxon>Tracheophyta</taxon>
        <taxon>Spermatophyta</taxon>
        <taxon>Magnoliopsida</taxon>
        <taxon>eudicotyledons</taxon>
        <taxon>Gunneridae</taxon>
        <taxon>Pentapetalae</taxon>
        <taxon>rosids</taxon>
        <taxon>fabids</taxon>
        <taxon>Malpighiales</taxon>
        <taxon>Rhizophoraceae</taxon>
        <taxon>Rhizophora</taxon>
    </lineage>
</organism>
<evidence type="ECO:0000313" key="2">
    <source>
        <dbReference type="EMBL" id="MBX38873.1"/>
    </source>
</evidence>
<accession>A0A2P2N8U9</accession>
<evidence type="ECO:0000256" key="1">
    <source>
        <dbReference type="SAM" id="Phobius"/>
    </source>
</evidence>
<keyword evidence="2" id="KW-0808">Transferase</keyword>